<name>A0A8H3HYK4_9AGAM</name>
<evidence type="ECO:0000313" key="3">
    <source>
        <dbReference type="Proteomes" id="UP000663827"/>
    </source>
</evidence>
<evidence type="ECO:0000313" key="2">
    <source>
        <dbReference type="EMBL" id="CAE7145609.1"/>
    </source>
</evidence>
<reference evidence="2" key="1">
    <citation type="submission" date="2021-01" db="EMBL/GenBank/DDBJ databases">
        <authorList>
            <person name="Kaushik A."/>
        </authorList>
    </citation>
    <scope>NUCLEOTIDE SEQUENCE</scope>
    <source>
        <strain evidence="2">AG5</strain>
    </source>
</reference>
<accession>A0A8H3HYK4</accession>
<dbReference type="AlphaFoldDB" id="A0A8H3HYK4"/>
<comment type="caution">
    <text evidence="2">The sequence shown here is derived from an EMBL/GenBank/DDBJ whole genome shotgun (WGS) entry which is preliminary data.</text>
</comment>
<organism evidence="2 3">
    <name type="scientific">Rhizoctonia solani</name>
    <dbReference type="NCBI Taxonomy" id="456999"/>
    <lineage>
        <taxon>Eukaryota</taxon>
        <taxon>Fungi</taxon>
        <taxon>Dikarya</taxon>
        <taxon>Basidiomycota</taxon>
        <taxon>Agaricomycotina</taxon>
        <taxon>Agaricomycetes</taxon>
        <taxon>Cantharellales</taxon>
        <taxon>Ceratobasidiaceae</taxon>
        <taxon>Rhizoctonia</taxon>
    </lineage>
</organism>
<proteinExistence type="predicted"/>
<protein>
    <submittedName>
        <fullName evidence="2">Uncharacterized protein</fullName>
    </submittedName>
</protein>
<evidence type="ECO:0000256" key="1">
    <source>
        <dbReference type="SAM" id="MobiDB-lite"/>
    </source>
</evidence>
<feature type="region of interest" description="Disordered" evidence="1">
    <location>
        <begin position="327"/>
        <end position="346"/>
    </location>
</feature>
<sequence length="423" mass="46838">MSGGGFRTFASLSPIMEDLPSYTPEVLPGYDLTPATTCSPPSTRSSSPTFCLARARDHENYRYRSERMELDLGPRRWGTRLPAYGRFGQVEGTVKVRSFGHVERIVVRLIGKLHASHLVSHIPTLSQSQFIVNKEIELWSAKAPSASVAVGESQFPFSFTLDKEEVGDSEAGSMPPSTTIQLHRANARIAYAIRVDMYRRGLHMHEMIQTEILHLPRTVVRYSHPFIPESGNEKRPSITESEWNRAQLQRDSGEGFKVRLDSVCHKAPELLLPRDLRFPSGENIPFLLSIPGAHDLAPHVEIQLVRLSTVQTRAGAIQQAKVISGGRIHDHSQPGSTTSTTIHGTIGTGEAEKDVSWNFGTLLSISYEIRVALSFSARGSAWKLTQPIELTSHEWRGEQSGLIPSLGSDAAFRTAVNLINMNV</sequence>
<dbReference type="Proteomes" id="UP000663827">
    <property type="component" value="Unassembled WGS sequence"/>
</dbReference>
<dbReference type="InterPro" id="IPR014752">
    <property type="entry name" value="Arrestin-like_C"/>
</dbReference>
<dbReference type="OrthoDB" id="2649at2759"/>
<gene>
    <name evidence="2" type="ORF">RDB_LOCUS80875</name>
</gene>
<feature type="compositionally biased region" description="Low complexity" evidence="1">
    <location>
        <begin position="335"/>
        <end position="346"/>
    </location>
</feature>
<dbReference type="Gene3D" id="2.60.40.640">
    <property type="match status" value="1"/>
</dbReference>
<dbReference type="EMBL" id="CAJNJQ010001653">
    <property type="protein sequence ID" value="CAE7145609.1"/>
    <property type="molecule type" value="Genomic_DNA"/>
</dbReference>